<evidence type="ECO:0000313" key="3">
    <source>
        <dbReference type="RefSeq" id="XP_019633823.1"/>
    </source>
</evidence>
<accession>A0A6P4ZB15</accession>
<evidence type="ECO:0000313" key="2">
    <source>
        <dbReference type="Proteomes" id="UP000515135"/>
    </source>
</evidence>
<reference evidence="3" key="1">
    <citation type="submission" date="2025-08" db="UniProtKB">
        <authorList>
            <consortium name="RefSeq"/>
        </authorList>
    </citation>
    <scope>IDENTIFICATION</scope>
    <source>
        <tissue evidence="3">Gonad</tissue>
    </source>
</reference>
<dbReference type="AlphaFoldDB" id="A0A6P4ZB15"/>
<keyword evidence="2" id="KW-1185">Reference proteome</keyword>
<organism evidence="2 3">
    <name type="scientific">Branchiostoma belcheri</name>
    <name type="common">Amphioxus</name>
    <dbReference type="NCBI Taxonomy" id="7741"/>
    <lineage>
        <taxon>Eukaryota</taxon>
        <taxon>Metazoa</taxon>
        <taxon>Chordata</taxon>
        <taxon>Cephalochordata</taxon>
        <taxon>Leptocardii</taxon>
        <taxon>Amphioxiformes</taxon>
        <taxon>Branchiostomatidae</taxon>
        <taxon>Branchiostoma</taxon>
    </lineage>
</organism>
<name>A0A6P4ZB15_BRABE</name>
<proteinExistence type="predicted"/>
<dbReference type="RefSeq" id="XP_019633823.1">
    <property type="nucleotide sequence ID" value="XM_019778264.1"/>
</dbReference>
<evidence type="ECO:0000256" key="1">
    <source>
        <dbReference type="SAM" id="MobiDB-lite"/>
    </source>
</evidence>
<feature type="region of interest" description="Disordered" evidence="1">
    <location>
        <begin position="1"/>
        <end position="31"/>
    </location>
</feature>
<sequence length="92" mass="9766">MEPTTPKQTAVKEPEVHSDGKGDSNSHPSKLGRVLGSVWHIFGGHAAVNGATSQQSAERKTRTWLGNLTGFGRVGASSSGTVIHYRPPTCVR</sequence>
<gene>
    <name evidence="3" type="primary">LOC109477194</name>
</gene>
<dbReference type="Proteomes" id="UP000515135">
    <property type="component" value="Unplaced"/>
</dbReference>
<dbReference type="GeneID" id="109477194"/>
<feature type="compositionally biased region" description="Basic and acidic residues" evidence="1">
    <location>
        <begin position="10"/>
        <end position="24"/>
    </location>
</feature>
<dbReference type="KEGG" id="bbel:109477194"/>
<protein>
    <submittedName>
        <fullName evidence="3">Uncharacterized protein LOC109477194</fullName>
    </submittedName>
</protein>